<dbReference type="STRING" id="1073574.GOARA_048_00020"/>
<gene>
    <name evidence="2" type="ORF">GOARA_048_00020</name>
</gene>
<dbReference type="AlphaFoldDB" id="G7H1S5"/>
<dbReference type="Proteomes" id="UP000035088">
    <property type="component" value="Unassembled WGS sequence"/>
</dbReference>
<organism evidence="2 3">
    <name type="scientific">Gordonia araii NBRC 100433</name>
    <dbReference type="NCBI Taxonomy" id="1073574"/>
    <lineage>
        <taxon>Bacteria</taxon>
        <taxon>Bacillati</taxon>
        <taxon>Actinomycetota</taxon>
        <taxon>Actinomycetes</taxon>
        <taxon>Mycobacteriales</taxon>
        <taxon>Gordoniaceae</taxon>
        <taxon>Gordonia</taxon>
    </lineage>
</organism>
<feature type="region of interest" description="Disordered" evidence="1">
    <location>
        <begin position="1"/>
        <end position="24"/>
    </location>
</feature>
<protein>
    <submittedName>
        <fullName evidence="2">Uncharacterized protein</fullName>
    </submittedName>
</protein>
<evidence type="ECO:0000313" key="2">
    <source>
        <dbReference type="EMBL" id="GAB09800.1"/>
    </source>
</evidence>
<evidence type="ECO:0000256" key="1">
    <source>
        <dbReference type="SAM" id="MobiDB-lite"/>
    </source>
</evidence>
<proteinExistence type="predicted"/>
<name>G7H1S5_9ACTN</name>
<keyword evidence="3" id="KW-1185">Reference proteome</keyword>
<reference evidence="2 3" key="1">
    <citation type="submission" date="2011-11" db="EMBL/GenBank/DDBJ databases">
        <title>Whole genome shotgun sequence of Gordonia araii NBRC 100433.</title>
        <authorList>
            <person name="Yoshida Y."/>
            <person name="Hosoyama A."/>
            <person name="Tsuchikane K."/>
            <person name="Katsumata H."/>
            <person name="Yamazaki S."/>
            <person name="Fujita N."/>
        </authorList>
    </citation>
    <scope>NUCLEOTIDE SEQUENCE [LARGE SCALE GENOMIC DNA]</scope>
    <source>
        <strain evidence="2 3">NBRC 100433</strain>
    </source>
</reference>
<dbReference type="EMBL" id="BAEE01000048">
    <property type="protein sequence ID" value="GAB09800.1"/>
    <property type="molecule type" value="Genomic_DNA"/>
</dbReference>
<sequence>MRGQYGDPIRSPAPDITDPGGSHVSTVAETLNDFAVRFQDMHATVTSNGQPPSNGSTPHMAMSPLAMWAPLALLGTSAVAADSDVQPSVAAAEKMIHAVLRQPHPACPVSAGLWIDATVANDDLAELVGQLADYGHSAGAGIPVRAQLDKWASSLTGGIVPWFPLDEEDDSFAILSGDPVRDPALVGAVAFTSSGDWPVPLATCWAGALSESWGIDRALQATGPDCGLAWDPSLGYVGVTVNRCGNGLFTISVIADPDVPDSDVTAAAARLARRFATGEQVLLRNVDLPSGDHGWWRVDDSSFYDGFIEQQHNSALIPAWSAGYVYDVMQLGLGYWGVLQQSLAPRVGPDDAHASAGHAAYSGFGRTGFQAAAVTAVRIGQQGMFAALYATLLREPSDAGEQPPGVGGTLVELEYRHPFAVVVATASEFRDHFWQGLPLHVAWVSTATEPE</sequence>
<evidence type="ECO:0000313" key="3">
    <source>
        <dbReference type="Proteomes" id="UP000035088"/>
    </source>
</evidence>
<accession>G7H1S5</accession>
<comment type="caution">
    <text evidence="2">The sequence shown here is derived from an EMBL/GenBank/DDBJ whole genome shotgun (WGS) entry which is preliminary data.</text>
</comment>